<dbReference type="InterPro" id="IPR031982">
    <property type="entry name" value="PilE-like"/>
</dbReference>
<gene>
    <name evidence="10" type="ORF">KCG35_03690</name>
</gene>
<dbReference type="InterPro" id="IPR012902">
    <property type="entry name" value="N_methyl_site"/>
</dbReference>
<evidence type="ECO:0000256" key="9">
    <source>
        <dbReference type="SAM" id="Phobius"/>
    </source>
</evidence>
<proteinExistence type="predicted"/>
<dbReference type="PROSITE" id="PS00409">
    <property type="entry name" value="PROKAR_NTER_METHYL"/>
    <property type="match status" value="1"/>
</dbReference>
<evidence type="ECO:0000313" key="10">
    <source>
        <dbReference type="EMBL" id="MBU2710154.1"/>
    </source>
</evidence>
<evidence type="ECO:0000256" key="4">
    <source>
        <dbReference type="ARBA" id="ARBA00022519"/>
    </source>
</evidence>
<feature type="compositionally biased region" description="Polar residues" evidence="8">
    <location>
        <begin position="127"/>
        <end position="139"/>
    </location>
</feature>
<dbReference type="EMBL" id="JAGSOY010000005">
    <property type="protein sequence ID" value="MBU2710154.1"/>
    <property type="molecule type" value="Genomic_DNA"/>
</dbReference>
<keyword evidence="2" id="KW-1003">Cell membrane</keyword>
<keyword evidence="4" id="KW-0997">Cell inner membrane</keyword>
<keyword evidence="6 9" id="KW-1133">Transmembrane helix</keyword>
<evidence type="ECO:0000256" key="3">
    <source>
        <dbReference type="ARBA" id="ARBA00022481"/>
    </source>
</evidence>
<feature type="region of interest" description="Disordered" evidence="8">
    <location>
        <begin position="119"/>
        <end position="139"/>
    </location>
</feature>
<name>A0ABS5Z7Y4_9GAMM</name>
<dbReference type="PANTHER" id="PTHR39583:SF2">
    <property type="entry name" value="TYPE II SECRETION SYSTEM PROTEIN J"/>
    <property type="match status" value="1"/>
</dbReference>
<reference evidence="10 11" key="1">
    <citation type="submission" date="2021-04" db="EMBL/GenBank/DDBJ databases">
        <authorList>
            <person name="Pira H."/>
            <person name="Risdian C."/>
            <person name="Wink J."/>
        </authorList>
    </citation>
    <scope>NUCLEOTIDE SEQUENCE [LARGE SCALE GENOMIC DNA]</scope>
    <source>
        <strain evidence="10 11">WH53</strain>
    </source>
</reference>
<sequence length="139" mass="15643">MKKNTTGFSLIELMIVVAIIAILAAIAIPSYREYIQRGNKSEAKSKLMELMQVQQKYFTQHLRYAERLKPNGAGPDKCNNSLCYPDNFLTVDNKYSIGIRKNRNTITIFADPTDGKNTFGTGDDEISLSSDDTKSPNWN</sequence>
<dbReference type="InterPro" id="IPR051621">
    <property type="entry name" value="T2SS_protein_J"/>
</dbReference>
<evidence type="ECO:0000256" key="5">
    <source>
        <dbReference type="ARBA" id="ARBA00022692"/>
    </source>
</evidence>
<keyword evidence="5 9" id="KW-0812">Transmembrane</keyword>
<dbReference type="RefSeq" id="WP_215818409.1">
    <property type="nucleotide sequence ID" value="NZ_JAGSOY010000005.1"/>
</dbReference>
<evidence type="ECO:0000313" key="11">
    <source>
        <dbReference type="Proteomes" id="UP000690515"/>
    </source>
</evidence>
<dbReference type="Gene3D" id="3.30.700.10">
    <property type="entry name" value="Glycoprotein, Type 4 Pilin"/>
    <property type="match status" value="1"/>
</dbReference>
<keyword evidence="3" id="KW-0488">Methylation</keyword>
<dbReference type="PANTHER" id="PTHR39583">
    <property type="entry name" value="TYPE II SECRETION SYSTEM PROTEIN J-RELATED"/>
    <property type="match status" value="1"/>
</dbReference>
<evidence type="ECO:0000256" key="6">
    <source>
        <dbReference type="ARBA" id="ARBA00022989"/>
    </source>
</evidence>
<accession>A0ABS5Z7Y4</accession>
<evidence type="ECO:0000256" key="7">
    <source>
        <dbReference type="ARBA" id="ARBA00023136"/>
    </source>
</evidence>
<evidence type="ECO:0000256" key="8">
    <source>
        <dbReference type="SAM" id="MobiDB-lite"/>
    </source>
</evidence>
<dbReference type="InterPro" id="IPR045584">
    <property type="entry name" value="Pilin-like"/>
</dbReference>
<comment type="caution">
    <text evidence="10">The sequence shown here is derived from an EMBL/GenBank/DDBJ whole genome shotgun (WGS) entry which is preliminary data.</text>
</comment>
<dbReference type="NCBIfam" id="TIGR02532">
    <property type="entry name" value="IV_pilin_GFxxxE"/>
    <property type="match status" value="1"/>
</dbReference>
<dbReference type="Proteomes" id="UP000690515">
    <property type="component" value="Unassembled WGS sequence"/>
</dbReference>
<dbReference type="SUPFAM" id="SSF54523">
    <property type="entry name" value="Pili subunits"/>
    <property type="match status" value="1"/>
</dbReference>
<organism evidence="10 11">
    <name type="scientific">Zooshikella harenae</name>
    <dbReference type="NCBI Taxonomy" id="2827238"/>
    <lineage>
        <taxon>Bacteria</taxon>
        <taxon>Pseudomonadati</taxon>
        <taxon>Pseudomonadota</taxon>
        <taxon>Gammaproteobacteria</taxon>
        <taxon>Oceanospirillales</taxon>
        <taxon>Zooshikellaceae</taxon>
        <taxon>Zooshikella</taxon>
    </lineage>
</organism>
<evidence type="ECO:0000256" key="1">
    <source>
        <dbReference type="ARBA" id="ARBA00004377"/>
    </source>
</evidence>
<keyword evidence="7 9" id="KW-0472">Membrane</keyword>
<evidence type="ECO:0000256" key="2">
    <source>
        <dbReference type="ARBA" id="ARBA00022475"/>
    </source>
</evidence>
<comment type="subcellular location">
    <subcellularLocation>
        <location evidence="1">Cell inner membrane</location>
        <topology evidence="1">Single-pass membrane protein</topology>
    </subcellularLocation>
</comment>
<feature type="transmembrane region" description="Helical" evidence="9">
    <location>
        <begin position="6"/>
        <end position="28"/>
    </location>
</feature>
<protein>
    <submittedName>
        <fullName evidence="10">Prepilin-type N-terminal cleavage/methylation domain-containing protein</fullName>
    </submittedName>
</protein>
<dbReference type="Pfam" id="PF16732">
    <property type="entry name" value="ComP_DUS"/>
    <property type="match status" value="1"/>
</dbReference>
<dbReference type="Pfam" id="PF07963">
    <property type="entry name" value="N_methyl"/>
    <property type="match status" value="1"/>
</dbReference>
<keyword evidence="11" id="KW-1185">Reference proteome</keyword>